<evidence type="ECO:0000256" key="3">
    <source>
        <dbReference type="ARBA" id="ARBA00022679"/>
    </source>
</evidence>
<proteinExistence type="inferred from homology"/>
<organism evidence="7 8">
    <name type="scientific">Deinococcus cavernae</name>
    <dbReference type="NCBI Taxonomy" id="2320857"/>
    <lineage>
        <taxon>Bacteria</taxon>
        <taxon>Thermotogati</taxon>
        <taxon>Deinococcota</taxon>
        <taxon>Deinococci</taxon>
        <taxon>Deinococcales</taxon>
        <taxon>Deinococcaceae</taxon>
        <taxon>Deinococcus</taxon>
    </lineage>
</organism>
<evidence type="ECO:0000313" key="7">
    <source>
        <dbReference type="EMBL" id="RJF74619.1"/>
    </source>
</evidence>
<dbReference type="OrthoDB" id="32195at2"/>
<dbReference type="InterPro" id="IPR001525">
    <property type="entry name" value="C5_MeTfrase"/>
</dbReference>
<evidence type="ECO:0000256" key="6">
    <source>
        <dbReference type="PROSITE-ProRule" id="PRU01016"/>
    </source>
</evidence>
<evidence type="ECO:0000256" key="4">
    <source>
        <dbReference type="ARBA" id="ARBA00022691"/>
    </source>
</evidence>
<evidence type="ECO:0000256" key="2">
    <source>
        <dbReference type="ARBA" id="ARBA00022603"/>
    </source>
</evidence>
<dbReference type="PROSITE" id="PS51679">
    <property type="entry name" value="SAM_MT_C5"/>
    <property type="match status" value="1"/>
</dbReference>
<sequence length="814" mass="90846">MKNSMEDFRRQLRHHIEASGLTPEEAARQIGMTVQSLNRHLTDGYIRSDSEAKYRLWMRSEGGTPIQPQAQQPRLFRLEEVDHSSLTDQPLPIEFHADKWTPDGPLNVVDIFSGAGGLSLGFDLFQGGQVFRTVMALDVNEPMVRVFNDNHRQPAAGHYRVAREVDLSDFFNEAEVLAFYLDHYGHVHGDEKLLEALGQLAGIGLNGLVESITAVDLKFLSSLTRIRSTPDYMQAWQELDSNTLGQTSVQGFHSMLKLPMTAKGSPSLGALLWSGSHLDRISDADMPVVPDDLRQEVAGRLEKLWDEEFAQLISRREGTGRGQLASAGKKIASFIKFMQHGFAKEIREAWLTWRIARDSLRIHTFGNEAVWQELQQLYTGDRRVAVVVGGPPCQGFSRIGRGKIRSLREQSVHVQYDAQAGDRRNYLMHQYVLFIGALAPDVFVFENVRHFQAEVKMPEGTFSAPAVLQQAIQETSHEGLHYQVAHRILDATQHCIPQTRERFFMIGVAEKATPQHPEVQDAAAWTLQLPRQAAVNLMPALEGLPDPFPASTPRGGEGISAKISTSLERRPGHLPEDQFINWLRSAPPRGWPAEDVPVDQVDAHYARVPREDDRMFFELLGPGKRWMDYRADASPTVAALNEVLSALTTALREHQDELPGILKALDLQSVSFLRDSADGSLSLRLLLENIPPAPGELAHHLAKEGYLAKREGQHGDWLARMRADRPSKTMVSHMGKDTYAYVHPFKPRTVSVREAARIQTFPDWYRFGSVGLVDAFTVVGNAVPPLLSNQIAARVAQIFAANAVQNISLATATG</sequence>
<name>A0A418VET1_9DEIO</name>
<dbReference type="EC" id="2.1.1.37" evidence="1"/>
<accession>A0A418VET1</accession>
<dbReference type="GO" id="GO:0003886">
    <property type="term" value="F:DNA (cytosine-5-)-methyltransferase activity"/>
    <property type="evidence" value="ECO:0007669"/>
    <property type="project" value="UniProtKB-EC"/>
</dbReference>
<comment type="caution">
    <text evidence="7">The sequence shown here is derived from an EMBL/GenBank/DDBJ whole genome shotgun (WGS) entry which is preliminary data.</text>
</comment>
<dbReference type="GO" id="GO:0032259">
    <property type="term" value="P:methylation"/>
    <property type="evidence" value="ECO:0007669"/>
    <property type="project" value="UniProtKB-KW"/>
</dbReference>
<dbReference type="RefSeq" id="WP_119761206.1">
    <property type="nucleotide sequence ID" value="NZ_QYUJ01000009.1"/>
</dbReference>
<keyword evidence="4 6" id="KW-0949">S-adenosyl-L-methionine</keyword>
<dbReference type="SUPFAM" id="SSF53335">
    <property type="entry name" value="S-adenosyl-L-methionine-dependent methyltransferases"/>
    <property type="match status" value="2"/>
</dbReference>
<dbReference type="AlphaFoldDB" id="A0A418VET1"/>
<dbReference type="GO" id="GO:0009307">
    <property type="term" value="P:DNA restriction-modification system"/>
    <property type="evidence" value="ECO:0007669"/>
    <property type="project" value="UniProtKB-KW"/>
</dbReference>
<evidence type="ECO:0000256" key="1">
    <source>
        <dbReference type="ARBA" id="ARBA00011975"/>
    </source>
</evidence>
<keyword evidence="2 6" id="KW-0489">Methyltransferase</keyword>
<keyword evidence="5" id="KW-0680">Restriction system</keyword>
<dbReference type="Gene3D" id="3.40.50.150">
    <property type="entry name" value="Vaccinia Virus protein VP39"/>
    <property type="match status" value="2"/>
</dbReference>
<dbReference type="PROSITE" id="PS00095">
    <property type="entry name" value="C5_MTASE_2"/>
    <property type="match status" value="1"/>
</dbReference>
<keyword evidence="3 6" id="KW-0808">Transferase</keyword>
<gene>
    <name evidence="7" type="ORF">D3875_03500</name>
</gene>
<evidence type="ECO:0000313" key="8">
    <source>
        <dbReference type="Proteomes" id="UP000286287"/>
    </source>
</evidence>
<dbReference type="Gene3D" id="3.90.120.10">
    <property type="entry name" value="DNA Methylase, subunit A, domain 2"/>
    <property type="match status" value="1"/>
</dbReference>
<evidence type="ECO:0000256" key="5">
    <source>
        <dbReference type="ARBA" id="ARBA00022747"/>
    </source>
</evidence>
<dbReference type="Pfam" id="PF00145">
    <property type="entry name" value="DNA_methylase"/>
    <property type="match status" value="2"/>
</dbReference>
<dbReference type="InterPro" id="IPR050390">
    <property type="entry name" value="C5-Methyltransferase"/>
</dbReference>
<dbReference type="EMBL" id="QYUJ01000009">
    <property type="protein sequence ID" value="RJF74619.1"/>
    <property type="molecule type" value="Genomic_DNA"/>
</dbReference>
<dbReference type="PANTHER" id="PTHR10629:SF52">
    <property type="entry name" value="DNA (CYTOSINE-5)-METHYLTRANSFERASE 1"/>
    <property type="match status" value="1"/>
</dbReference>
<comment type="similarity">
    <text evidence="6">Belongs to the class I-like SAM-binding methyltransferase superfamily. C5-methyltransferase family.</text>
</comment>
<reference evidence="7 8" key="1">
    <citation type="submission" date="2018-09" db="EMBL/GenBank/DDBJ databases">
        <authorList>
            <person name="Zhu H."/>
        </authorList>
    </citation>
    <scope>NUCLEOTIDE SEQUENCE [LARGE SCALE GENOMIC DNA]</scope>
    <source>
        <strain evidence="7 8">K2S05-167</strain>
    </source>
</reference>
<feature type="active site" evidence="6">
    <location>
        <position position="393"/>
    </location>
</feature>
<dbReference type="InterPro" id="IPR031303">
    <property type="entry name" value="C5_meth_CS"/>
</dbReference>
<dbReference type="PANTHER" id="PTHR10629">
    <property type="entry name" value="CYTOSINE-SPECIFIC METHYLTRANSFERASE"/>
    <property type="match status" value="1"/>
</dbReference>
<dbReference type="Proteomes" id="UP000286287">
    <property type="component" value="Unassembled WGS sequence"/>
</dbReference>
<dbReference type="InterPro" id="IPR029063">
    <property type="entry name" value="SAM-dependent_MTases_sf"/>
</dbReference>
<protein>
    <recommendedName>
        <fullName evidence="1">DNA (cytosine-5-)-methyltransferase</fullName>
        <ecNumber evidence="1">2.1.1.37</ecNumber>
    </recommendedName>
</protein>
<keyword evidence="8" id="KW-1185">Reference proteome</keyword>